<feature type="region of interest" description="Disordered" evidence="1">
    <location>
        <begin position="36"/>
        <end position="61"/>
    </location>
</feature>
<dbReference type="AlphaFoldDB" id="A0A183A1V6"/>
<dbReference type="WBParaSite" id="ECPE_0000094101-mRNA-1">
    <property type="protein sequence ID" value="ECPE_0000094101-mRNA-1"/>
    <property type="gene ID" value="ECPE_0000094101"/>
</dbReference>
<evidence type="ECO:0000313" key="4">
    <source>
        <dbReference type="WBParaSite" id="ECPE_0000094101-mRNA-1"/>
    </source>
</evidence>
<accession>A0A183A1V6</accession>
<evidence type="ECO:0000313" key="2">
    <source>
        <dbReference type="EMBL" id="VDP31185.1"/>
    </source>
</evidence>
<reference evidence="4" key="1">
    <citation type="submission" date="2016-06" db="UniProtKB">
        <authorList>
            <consortium name="WormBaseParasite"/>
        </authorList>
    </citation>
    <scope>IDENTIFICATION</scope>
</reference>
<sequence>MEGLQDGLRSEAARQDLAAQTAASLLEAVNRVRKFDTPRTTEGRNPMLYAPTPYSKTTDPPVAGIFQPMATCPL</sequence>
<dbReference type="EMBL" id="UZAN01004275">
    <property type="protein sequence ID" value="VDP31185.1"/>
    <property type="molecule type" value="Genomic_DNA"/>
</dbReference>
<keyword evidence="3" id="KW-1185">Reference proteome</keyword>
<gene>
    <name evidence="2" type="ORF">ECPE_LOCUS941</name>
</gene>
<organism evidence="4">
    <name type="scientific">Echinostoma caproni</name>
    <dbReference type="NCBI Taxonomy" id="27848"/>
    <lineage>
        <taxon>Eukaryota</taxon>
        <taxon>Metazoa</taxon>
        <taxon>Spiralia</taxon>
        <taxon>Lophotrochozoa</taxon>
        <taxon>Platyhelminthes</taxon>
        <taxon>Trematoda</taxon>
        <taxon>Digenea</taxon>
        <taxon>Plagiorchiida</taxon>
        <taxon>Echinostomata</taxon>
        <taxon>Echinostomatoidea</taxon>
        <taxon>Echinostomatidae</taxon>
        <taxon>Echinostoma</taxon>
    </lineage>
</organism>
<protein>
    <submittedName>
        <fullName evidence="4">Lipoprotein</fullName>
    </submittedName>
</protein>
<name>A0A183A1V6_9TREM</name>
<evidence type="ECO:0000313" key="3">
    <source>
        <dbReference type="Proteomes" id="UP000272942"/>
    </source>
</evidence>
<evidence type="ECO:0000256" key="1">
    <source>
        <dbReference type="SAM" id="MobiDB-lite"/>
    </source>
</evidence>
<reference evidence="2 3" key="2">
    <citation type="submission" date="2018-11" db="EMBL/GenBank/DDBJ databases">
        <authorList>
            <consortium name="Pathogen Informatics"/>
        </authorList>
    </citation>
    <scope>NUCLEOTIDE SEQUENCE [LARGE SCALE GENOMIC DNA]</scope>
    <source>
        <strain evidence="2 3">Egypt</strain>
    </source>
</reference>
<proteinExistence type="predicted"/>
<dbReference type="Proteomes" id="UP000272942">
    <property type="component" value="Unassembled WGS sequence"/>
</dbReference>